<dbReference type="SMART" id="SM00909">
    <property type="entry name" value="Germane"/>
    <property type="match status" value="1"/>
</dbReference>
<proteinExistence type="inferred from homology"/>
<dbReference type="InterPro" id="IPR019606">
    <property type="entry name" value="GerMN"/>
</dbReference>
<dbReference type="SUPFAM" id="SSF82171">
    <property type="entry name" value="DPP6 N-terminal domain-like"/>
    <property type="match status" value="1"/>
</dbReference>
<feature type="chain" id="PRO_5038795469" description="Lipoprotein LpqB" evidence="7">
    <location>
        <begin position="24"/>
        <end position="604"/>
    </location>
</feature>
<dbReference type="GO" id="GO:0005886">
    <property type="term" value="C:plasma membrane"/>
    <property type="evidence" value="ECO:0007669"/>
    <property type="project" value="UniProtKB-SubCell"/>
</dbReference>
<dbReference type="InterPro" id="IPR018910">
    <property type="entry name" value="LpqB_C"/>
</dbReference>
<evidence type="ECO:0000256" key="1">
    <source>
        <dbReference type="ARBA" id="ARBA00022475"/>
    </source>
</evidence>
<comment type="similarity">
    <text evidence="6">Belongs to the LpqB lipoprotein family.</text>
</comment>
<comment type="subcellular location">
    <subcellularLocation>
        <location evidence="6">Cell membrane</location>
        <topology evidence="6">Lipid-anchor</topology>
    </subcellularLocation>
</comment>
<evidence type="ECO:0000256" key="6">
    <source>
        <dbReference type="HAMAP-Rule" id="MF_01373"/>
    </source>
</evidence>
<evidence type="ECO:0000313" key="9">
    <source>
        <dbReference type="EMBL" id="QDP77976.1"/>
    </source>
</evidence>
<reference evidence="9 10" key="1">
    <citation type="submission" date="2019-07" db="EMBL/GenBank/DDBJ databases">
        <title>Complete Genome Sequence and Methylome Analysis of Nocardia otitidis-caviarum NEB252.</title>
        <authorList>
            <person name="Fomenkov A."/>
            <person name="Anton B.P."/>
            <person name="Vincze T."/>
            <person name="Roberts R.J."/>
        </authorList>
    </citation>
    <scope>NUCLEOTIDE SEQUENCE [LARGE SCALE GENOMIC DNA]</scope>
    <source>
        <strain evidence="9 10">NEB252</strain>
    </source>
</reference>
<evidence type="ECO:0000256" key="5">
    <source>
        <dbReference type="ARBA" id="ARBA00023288"/>
    </source>
</evidence>
<dbReference type="InterPro" id="IPR059026">
    <property type="entry name" value="LpqB_N"/>
</dbReference>
<dbReference type="KEGG" id="nod:FOH10_03675"/>
<dbReference type="RefSeq" id="WP_143979624.1">
    <property type="nucleotide sequence ID" value="NZ_CP041695.1"/>
</dbReference>
<sequence length="604" mass="63782">MRLRRIGLLAVLVGSLSGMVGCAQLPDSSAPQALGTLDRQPTSTEPAPPIVGREPEALLQDFVQATADPANRHQAARQFLTPAAAVNWDDAEGTTIIEKPDTLRESRTEDTATYVIRTRKIGELEADGSYRVADGTLEDKVKLVKIDGEWRIDDLPTGVLIERSAFNKSYRRHALYFSNQAGTVMVPDLRWIAAPKEQLTQKLLGLLAEGPQPALTPAVKNVLSGPVSLRGPVTKANGEQEAVGVGAGGVLIDFSGAAGLDTRSKELLAAQVVLTLSEAEIFGPFMLLADGKPLDERYALNGWTRQDVEALSPSEAARNRIGLHAVRDGSLVRVTDNGIVPAPGFFGTTRTLQSVGLSPDGQLVAAVADSGRPEPEPGRTLIIGTYDGTGFPVATGGLITRPSWTSDGTSAWAVVDGERVIRAVHDRASGNVSVQDVDISALIAPVASATGALTPRLPITDLRISPSGVRAALIAGGKVYLAVVEPRPEGRYALTAPLPIAPELSTAAVSLDWYTQNTQMDSVMIAREGTVDPIVRVPIDGSGLNSVTSQNLTPPLRVVAAASDRQYVADARDVMELTSSAEGGERYWRVVPGLGANAIPVLPG</sequence>
<dbReference type="NCBIfam" id="NF010141">
    <property type="entry name" value="PRK13616.1"/>
    <property type="match status" value="1"/>
</dbReference>
<dbReference type="InterPro" id="IPR023959">
    <property type="entry name" value="LpqB"/>
</dbReference>
<name>A0A516NGE1_9NOCA</name>
<keyword evidence="3 6" id="KW-0472">Membrane</keyword>
<dbReference type="Pfam" id="PF10647">
    <property type="entry name" value="Gmad1"/>
    <property type="match status" value="1"/>
</dbReference>
<dbReference type="EMBL" id="CP041695">
    <property type="protein sequence ID" value="QDP77976.1"/>
    <property type="molecule type" value="Genomic_DNA"/>
</dbReference>
<keyword evidence="1 6" id="KW-1003">Cell membrane</keyword>
<dbReference type="PROSITE" id="PS51257">
    <property type="entry name" value="PROKAR_LIPOPROTEIN"/>
    <property type="match status" value="1"/>
</dbReference>
<feature type="domain" description="GerMN" evidence="8">
    <location>
        <begin position="200"/>
        <end position="298"/>
    </location>
</feature>
<evidence type="ECO:0000256" key="7">
    <source>
        <dbReference type="SAM" id="SignalP"/>
    </source>
</evidence>
<dbReference type="Proteomes" id="UP000317039">
    <property type="component" value="Chromosome"/>
</dbReference>
<dbReference type="AlphaFoldDB" id="A0A516NGE1"/>
<evidence type="ECO:0000256" key="2">
    <source>
        <dbReference type="ARBA" id="ARBA00022729"/>
    </source>
</evidence>
<organism evidence="9 10">
    <name type="scientific">Nocardia otitidiscaviarum</name>
    <dbReference type="NCBI Taxonomy" id="1823"/>
    <lineage>
        <taxon>Bacteria</taxon>
        <taxon>Bacillati</taxon>
        <taxon>Actinomycetota</taxon>
        <taxon>Actinomycetes</taxon>
        <taxon>Mycobacteriales</taxon>
        <taxon>Nocardiaceae</taxon>
        <taxon>Nocardia</taxon>
    </lineage>
</organism>
<keyword evidence="2 6" id="KW-0732">Signal</keyword>
<evidence type="ECO:0000256" key="3">
    <source>
        <dbReference type="ARBA" id="ARBA00023136"/>
    </source>
</evidence>
<evidence type="ECO:0000259" key="8">
    <source>
        <dbReference type="SMART" id="SM00909"/>
    </source>
</evidence>
<dbReference type="Pfam" id="PF25976">
    <property type="entry name" value="LpqB_N"/>
    <property type="match status" value="1"/>
</dbReference>
<keyword evidence="5 6" id="KW-0449">Lipoprotein</keyword>
<dbReference type="Pfam" id="PF10646">
    <property type="entry name" value="Germane"/>
    <property type="match status" value="1"/>
</dbReference>
<dbReference type="HAMAP" id="MF_01373">
    <property type="entry name" value="LpqB_lipoprot"/>
    <property type="match status" value="1"/>
</dbReference>
<feature type="signal peptide" evidence="7">
    <location>
        <begin position="1"/>
        <end position="23"/>
    </location>
</feature>
<protein>
    <recommendedName>
        <fullName evidence="6">Lipoprotein LpqB</fullName>
    </recommendedName>
</protein>
<dbReference type="GeneID" id="80331497"/>
<evidence type="ECO:0000256" key="4">
    <source>
        <dbReference type="ARBA" id="ARBA00023139"/>
    </source>
</evidence>
<keyword evidence="4 6" id="KW-0564">Palmitate</keyword>
<accession>A0A516NGE1</accession>
<evidence type="ECO:0000313" key="10">
    <source>
        <dbReference type="Proteomes" id="UP000317039"/>
    </source>
</evidence>
<gene>
    <name evidence="6 9" type="primary">lpqB</name>
    <name evidence="9" type="ORF">FOH10_03675</name>
</gene>